<sequence length="355" mass="37773">MDSSVVLTNLFVMAVDVCPLLASAMATVIVLMALMNRTANQEKFLLLMVKVFSVNMINSFAMVGDVLMYQRGAMVALIVLMELMNMTAHRPKFLLPVVPVTLFVMAGAVFLCLESVTAIVIVLMAVMNKTVQNRKAMEDLTVALTSLSAMVVGVLIRLGSVMAVLTVLMDLMKGTAQVKTVHRINSSVMVEGDVLTPQEDVMVTMTVLIALMSKAAHLILEGNHCQLWMTALRTSFGAVGASALLRHWFAMAGEIAQTTLMRATAHAGRGNLGVAMAIASRWKGAAMATMTARIGVMNLIVLASAGLVNSDAIVARVSLNVLVVMGAGTVQMDPMRASVLTAAGLTKYDAKVVAV</sequence>
<keyword evidence="1" id="KW-1133">Transmembrane helix</keyword>
<feature type="transmembrane region" description="Helical" evidence="1">
    <location>
        <begin position="147"/>
        <end position="169"/>
    </location>
</feature>
<name>A0A9D4PTQ7_RHISA</name>
<evidence type="ECO:0000313" key="2">
    <source>
        <dbReference type="EMBL" id="KAH7955614.1"/>
    </source>
</evidence>
<dbReference type="AlphaFoldDB" id="A0A9D4PTQ7"/>
<protein>
    <submittedName>
        <fullName evidence="2">Uncharacterized protein</fullName>
    </submittedName>
</protein>
<organism evidence="2 3">
    <name type="scientific">Rhipicephalus sanguineus</name>
    <name type="common">Brown dog tick</name>
    <name type="synonym">Ixodes sanguineus</name>
    <dbReference type="NCBI Taxonomy" id="34632"/>
    <lineage>
        <taxon>Eukaryota</taxon>
        <taxon>Metazoa</taxon>
        <taxon>Ecdysozoa</taxon>
        <taxon>Arthropoda</taxon>
        <taxon>Chelicerata</taxon>
        <taxon>Arachnida</taxon>
        <taxon>Acari</taxon>
        <taxon>Parasitiformes</taxon>
        <taxon>Ixodida</taxon>
        <taxon>Ixodoidea</taxon>
        <taxon>Ixodidae</taxon>
        <taxon>Rhipicephalinae</taxon>
        <taxon>Rhipicephalus</taxon>
        <taxon>Rhipicephalus</taxon>
    </lineage>
</organism>
<keyword evidence="3" id="KW-1185">Reference proteome</keyword>
<gene>
    <name evidence="2" type="ORF">HPB52_001866</name>
</gene>
<dbReference type="EMBL" id="JABSTV010001250">
    <property type="protein sequence ID" value="KAH7955614.1"/>
    <property type="molecule type" value="Genomic_DNA"/>
</dbReference>
<keyword evidence="1" id="KW-0472">Membrane</keyword>
<evidence type="ECO:0000313" key="3">
    <source>
        <dbReference type="Proteomes" id="UP000821837"/>
    </source>
</evidence>
<accession>A0A9D4PTQ7</accession>
<dbReference type="Proteomes" id="UP000821837">
    <property type="component" value="Unassembled WGS sequence"/>
</dbReference>
<reference evidence="2" key="2">
    <citation type="submission" date="2021-09" db="EMBL/GenBank/DDBJ databases">
        <authorList>
            <person name="Jia N."/>
            <person name="Wang J."/>
            <person name="Shi W."/>
            <person name="Du L."/>
            <person name="Sun Y."/>
            <person name="Zhan W."/>
            <person name="Jiang J."/>
            <person name="Wang Q."/>
            <person name="Zhang B."/>
            <person name="Ji P."/>
            <person name="Sakyi L.B."/>
            <person name="Cui X."/>
            <person name="Yuan T."/>
            <person name="Jiang B."/>
            <person name="Yang W."/>
            <person name="Lam T.T.-Y."/>
            <person name="Chang Q."/>
            <person name="Ding S."/>
            <person name="Wang X."/>
            <person name="Zhu J."/>
            <person name="Ruan X."/>
            <person name="Zhao L."/>
            <person name="Wei J."/>
            <person name="Que T."/>
            <person name="Du C."/>
            <person name="Cheng J."/>
            <person name="Dai P."/>
            <person name="Han X."/>
            <person name="Huang E."/>
            <person name="Gao Y."/>
            <person name="Liu J."/>
            <person name="Shao H."/>
            <person name="Ye R."/>
            <person name="Li L."/>
            <person name="Wei W."/>
            <person name="Wang X."/>
            <person name="Wang C."/>
            <person name="Huo Q."/>
            <person name="Li W."/>
            <person name="Guo W."/>
            <person name="Chen H."/>
            <person name="Chen S."/>
            <person name="Zhou L."/>
            <person name="Zhou L."/>
            <person name="Ni X."/>
            <person name="Tian J."/>
            <person name="Zhou Y."/>
            <person name="Sheng Y."/>
            <person name="Liu T."/>
            <person name="Pan Y."/>
            <person name="Xia L."/>
            <person name="Li J."/>
            <person name="Zhao F."/>
            <person name="Cao W."/>
        </authorList>
    </citation>
    <scope>NUCLEOTIDE SEQUENCE</scope>
    <source>
        <strain evidence="2">Rsan-2018</strain>
        <tissue evidence="2">Larvae</tissue>
    </source>
</reference>
<reference evidence="2" key="1">
    <citation type="journal article" date="2020" name="Cell">
        <title>Large-Scale Comparative Analyses of Tick Genomes Elucidate Their Genetic Diversity and Vector Capacities.</title>
        <authorList>
            <consortium name="Tick Genome and Microbiome Consortium (TIGMIC)"/>
            <person name="Jia N."/>
            <person name="Wang J."/>
            <person name="Shi W."/>
            <person name="Du L."/>
            <person name="Sun Y."/>
            <person name="Zhan W."/>
            <person name="Jiang J.F."/>
            <person name="Wang Q."/>
            <person name="Zhang B."/>
            <person name="Ji P."/>
            <person name="Bell-Sakyi L."/>
            <person name="Cui X.M."/>
            <person name="Yuan T.T."/>
            <person name="Jiang B.G."/>
            <person name="Yang W.F."/>
            <person name="Lam T.T."/>
            <person name="Chang Q.C."/>
            <person name="Ding S.J."/>
            <person name="Wang X.J."/>
            <person name="Zhu J.G."/>
            <person name="Ruan X.D."/>
            <person name="Zhao L."/>
            <person name="Wei J.T."/>
            <person name="Ye R.Z."/>
            <person name="Que T.C."/>
            <person name="Du C.H."/>
            <person name="Zhou Y.H."/>
            <person name="Cheng J.X."/>
            <person name="Dai P.F."/>
            <person name="Guo W.B."/>
            <person name="Han X.H."/>
            <person name="Huang E.J."/>
            <person name="Li L.F."/>
            <person name="Wei W."/>
            <person name="Gao Y.C."/>
            <person name="Liu J.Z."/>
            <person name="Shao H.Z."/>
            <person name="Wang X."/>
            <person name="Wang C.C."/>
            <person name="Yang T.C."/>
            <person name="Huo Q.B."/>
            <person name="Li W."/>
            <person name="Chen H.Y."/>
            <person name="Chen S.E."/>
            <person name="Zhou L.G."/>
            <person name="Ni X.B."/>
            <person name="Tian J.H."/>
            <person name="Sheng Y."/>
            <person name="Liu T."/>
            <person name="Pan Y.S."/>
            <person name="Xia L.Y."/>
            <person name="Li J."/>
            <person name="Zhao F."/>
            <person name="Cao W.C."/>
        </authorList>
    </citation>
    <scope>NUCLEOTIDE SEQUENCE</scope>
    <source>
        <strain evidence="2">Rsan-2018</strain>
    </source>
</reference>
<keyword evidence="1" id="KW-0812">Transmembrane</keyword>
<feature type="transmembrane region" description="Helical" evidence="1">
    <location>
        <begin position="44"/>
        <end position="63"/>
    </location>
</feature>
<comment type="caution">
    <text evidence="2">The sequence shown here is derived from an EMBL/GenBank/DDBJ whole genome shotgun (WGS) entry which is preliminary data.</text>
</comment>
<evidence type="ECO:0000256" key="1">
    <source>
        <dbReference type="SAM" id="Phobius"/>
    </source>
</evidence>
<feature type="transmembrane region" description="Helical" evidence="1">
    <location>
        <begin position="100"/>
        <end position="127"/>
    </location>
</feature>
<proteinExistence type="predicted"/>
<feature type="transmembrane region" description="Helical" evidence="1">
    <location>
        <begin position="6"/>
        <end position="32"/>
    </location>
</feature>